<dbReference type="RefSeq" id="WP_138319400.1">
    <property type="nucleotide sequence ID" value="NZ_VCBC01000006.1"/>
</dbReference>
<dbReference type="GO" id="GO:0005829">
    <property type="term" value="C:cytosol"/>
    <property type="evidence" value="ECO:0007669"/>
    <property type="project" value="TreeGrafter"/>
</dbReference>
<dbReference type="SUPFAM" id="SSF53067">
    <property type="entry name" value="Actin-like ATPase domain"/>
    <property type="match status" value="1"/>
</dbReference>
<evidence type="ECO:0000259" key="4">
    <source>
        <dbReference type="Pfam" id="PF00370"/>
    </source>
</evidence>
<keyword evidence="3" id="KW-0418">Kinase</keyword>
<dbReference type="InterPro" id="IPR049382">
    <property type="entry name" value="FGGY_C_2"/>
</dbReference>
<dbReference type="Pfam" id="PF21546">
    <property type="entry name" value="FGGY_C_2"/>
    <property type="match status" value="1"/>
</dbReference>
<gene>
    <name evidence="6" type="ORF">FE810_07410</name>
</gene>
<evidence type="ECO:0000313" key="7">
    <source>
        <dbReference type="Proteomes" id="UP000307790"/>
    </source>
</evidence>
<dbReference type="PANTHER" id="PTHR10196:SF69">
    <property type="entry name" value="GLYCEROL KINASE"/>
    <property type="match status" value="1"/>
</dbReference>
<name>A0A5R9IMC7_9GAMM</name>
<comment type="similarity">
    <text evidence="1">Belongs to the FGGY kinase family.</text>
</comment>
<dbReference type="GO" id="GO:0004370">
    <property type="term" value="F:glycerol kinase activity"/>
    <property type="evidence" value="ECO:0007669"/>
    <property type="project" value="TreeGrafter"/>
</dbReference>
<proteinExistence type="inferred from homology"/>
<dbReference type="Gene3D" id="3.30.420.40">
    <property type="match status" value="2"/>
</dbReference>
<keyword evidence="2" id="KW-0808">Transferase</keyword>
<dbReference type="OrthoDB" id="9799608at2"/>
<accession>A0A5R9IMC7</accession>
<comment type="caution">
    <text evidence="6">The sequence shown here is derived from an EMBL/GenBank/DDBJ whole genome shotgun (WGS) entry which is preliminary data.</text>
</comment>
<evidence type="ECO:0000313" key="6">
    <source>
        <dbReference type="EMBL" id="TLU65739.1"/>
    </source>
</evidence>
<dbReference type="AlphaFoldDB" id="A0A5R9IMC7"/>
<keyword evidence="7" id="KW-1185">Reference proteome</keyword>
<sequence length="473" mass="53186">MNNDNNHHTLIIDIGKTHVKIHVLNKRFEPEFARQMTNKVNTDGDYPSLDTDAIWQWLCETIRAASAQYPIEKMTITTHGATAALVNRENSGDSGLVLPILDYEYDSIYEQTPDYENLRPDFDTTYSPMLPAGLNLGRQLYWLQRQFPQPFSTATDILMYPQYWVWRLTGHLSSEITSLGCHTDLWSLQDDDFSSLVDTLQIRDLFPPLHHAWFNCGQVTPELTEHLGVQPGCQVFNGLHDSNASFLRYRMTQKDAPFTVVSTGTWTILMASNVPLNSLRHDKDMLANIDALGTPVACARFMGGREFERICEQAGSWLGEQFTEADIQQVITEQVFALPDFSQGSGPFGGHPSGFSGPLEKISGIALATLYSALMIDYQLTMLQARGNVYIEGAFLKNPLLCSLLNQLRREQNVYLSSDSTGTVLGAAYLTDWQNAEGQIDIQDAGHTKVAGLNEYKRQWLQQIELGHQPLRA</sequence>
<dbReference type="Pfam" id="PF00370">
    <property type="entry name" value="FGGY_N"/>
    <property type="match status" value="1"/>
</dbReference>
<dbReference type="EMBL" id="VCBC01000006">
    <property type="protein sequence ID" value="TLU65739.1"/>
    <property type="molecule type" value="Genomic_DNA"/>
</dbReference>
<organism evidence="6 7">
    <name type="scientific">Thalassotalea litorea</name>
    <dbReference type="NCBI Taxonomy" id="2020715"/>
    <lineage>
        <taxon>Bacteria</taxon>
        <taxon>Pseudomonadati</taxon>
        <taxon>Pseudomonadota</taxon>
        <taxon>Gammaproteobacteria</taxon>
        <taxon>Alteromonadales</taxon>
        <taxon>Colwelliaceae</taxon>
        <taxon>Thalassotalea</taxon>
    </lineage>
</organism>
<evidence type="ECO:0000256" key="3">
    <source>
        <dbReference type="ARBA" id="ARBA00022777"/>
    </source>
</evidence>
<dbReference type="PANTHER" id="PTHR10196">
    <property type="entry name" value="SUGAR KINASE"/>
    <property type="match status" value="1"/>
</dbReference>
<dbReference type="GO" id="GO:0006071">
    <property type="term" value="P:glycerol metabolic process"/>
    <property type="evidence" value="ECO:0007669"/>
    <property type="project" value="TreeGrafter"/>
</dbReference>
<dbReference type="CDD" id="cd07772">
    <property type="entry name" value="ASKHA_NBD_FGGY_NaCK-like"/>
    <property type="match status" value="1"/>
</dbReference>
<feature type="domain" description="Carbohydrate kinase FGGY N-terminal" evidence="4">
    <location>
        <begin position="10"/>
        <end position="245"/>
    </location>
</feature>
<evidence type="ECO:0000259" key="5">
    <source>
        <dbReference type="Pfam" id="PF21546"/>
    </source>
</evidence>
<dbReference type="InterPro" id="IPR018484">
    <property type="entry name" value="FGGY_N"/>
</dbReference>
<evidence type="ECO:0000256" key="2">
    <source>
        <dbReference type="ARBA" id="ARBA00022679"/>
    </source>
</evidence>
<dbReference type="InterPro" id="IPR043129">
    <property type="entry name" value="ATPase_NBD"/>
</dbReference>
<dbReference type="Proteomes" id="UP000307790">
    <property type="component" value="Unassembled WGS sequence"/>
</dbReference>
<protein>
    <submittedName>
        <fullName evidence="6">Uncharacterized protein</fullName>
    </submittedName>
</protein>
<reference evidence="6 7" key="1">
    <citation type="submission" date="2019-05" db="EMBL/GenBank/DDBJ databases">
        <title>Genome sequences of Thalassotalea litorea 1K03283.</title>
        <authorList>
            <person name="Zhang D."/>
        </authorList>
    </citation>
    <scope>NUCLEOTIDE SEQUENCE [LARGE SCALE GENOMIC DNA]</scope>
    <source>
        <strain evidence="6 7">MCCC 1K03283</strain>
    </source>
</reference>
<evidence type="ECO:0000256" key="1">
    <source>
        <dbReference type="ARBA" id="ARBA00009156"/>
    </source>
</evidence>
<feature type="domain" description="Carbohydrate kinase FGGY C-terminal" evidence="5">
    <location>
        <begin position="256"/>
        <end position="434"/>
    </location>
</feature>